<proteinExistence type="predicted"/>
<comment type="caution">
    <text evidence="2">The sequence shown here is derived from an EMBL/GenBank/DDBJ whole genome shotgun (WGS) entry which is preliminary data.</text>
</comment>
<dbReference type="RefSeq" id="WP_227891395.1">
    <property type="nucleotide sequence ID" value="NZ_JAJFZQ010000006.1"/>
</dbReference>
<feature type="transmembrane region" description="Helical" evidence="1">
    <location>
        <begin position="21"/>
        <end position="44"/>
    </location>
</feature>
<sequence length="45" mass="5421">METLEPTREWRRKRYRRTRRDWMTLTGLALLVLATVVVVAAAFMR</sequence>
<keyword evidence="1" id="KW-1133">Transmembrane helix</keyword>
<gene>
    <name evidence="2" type="ORF">LJ752_11070</name>
</gene>
<dbReference type="Proteomes" id="UP001139168">
    <property type="component" value="Unassembled WGS sequence"/>
</dbReference>
<accession>A0ABS8GIU1</accession>
<organism evidence="2 3">
    <name type="scientific">Arthrobacter gengyunqii</name>
    <dbReference type="NCBI Taxonomy" id="2886940"/>
    <lineage>
        <taxon>Bacteria</taxon>
        <taxon>Bacillati</taxon>
        <taxon>Actinomycetota</taxon>
        <taxon>Actinomycetes</taxon>
        <taxon>Micrococcales</taxon>
        <taxon>Micrococcaceae</taxon>
        <taxon>Arthrobacter</taxon>
    </lineage>
</organism>
<name>A0ABS8GIU1_9MICC</name>
<evidence type="ECO:0000313" key="3">
    <source>
        <dbReference type="Proteomes" id="UP001139168"/>
    </source>
</evidence>
<reference evidence="2" key="1">
    <citation type="submission" date="2021-10" db="EMBL/GenBank/DDBJ databases">
        <title>Novel species in genus Arthrobacter.</title>
        <authorList>
            <person name="Liu Y."/>
        </authorList>
    </citation>
    <scope>NUCLEOTIDE SEQUENCE</scope>
    <source>
        <strain evidence="2">Zg-Y786</strain>
    </source>
</reference>
<dbReference type="EMBL" id="JAJFZQ010000006">
    <property type="protein sequence ID" value="MCC3266581.1"/>
    <property type="molecule type" value="Genomic_DNA"/>
</dbReference>
<protein>
    <recommendedName>
        <fullName evidence="4">ABC transporter permease</fullName>
    </recommendedName>
</protein>
<keyword evidence="1" id="KW-0472">Membrane</keyword>
<keyword evidence="3" id="KW-1185">Reference proteome</keyword>
<keyword evidence="1" id="KW-0812">Transmembrane</keyword>
<evidence type="ECO:0008006" key="4">
    <source>
        <dbReference type="Google" id="ProtNLM"/>
    </source>
</evidence>
<evidence type="ECO:0000256" key="1">
    <source>
        <dbReference type="SAM" id="Phobius"/>
    </source>
</evidence>
<evidence type="ECO:0000313" key="2">
    <source>
        <dbReference type="EMBL" id="MCC3266581.1"/>
    </source>
</evidence>